<keyword evidence="6 11" id="KW-0812">Transmembrane</keyword>
<comment type="caution">
    <text evidence="13">The sequence shown here is derived from an EMBL/GenBank/DDBJ whole genome shotgun (WGS) entry which is preliminary data.</text>
</comment>
<dbReference type="EC" id="2.4.1.-" evidence="11"/>
<dbReference type="GeneID" id="95976606"/>
<dbReference type="Proteomes" id="UP001562354">
    <property type="component" value="Unassembled WGS sequence"/>
</dbReference>
<dbReference type="RefSeq" id="XP_069198793.1">
    <property type="nucleotide sequence ID" value="XM_069342291.1"/>
</dbReference>
<evidence type="ECO:0000256" key="10">
    <source>
        <dbReference type="ARBA" id="ARBA00038466"/>
    </source>
</evidence>
<feature type="transmembrane region" description="Helical" evidence="11">
    <location>
        <begin position="140"/>
        <end position="157"/>
    </location>
</feature>
<feature type="transmembrane region" description="Helical" evidence="11">
    <location>
        <begin position="342"/>
        <end position="361"/>
    </location>
</feature>
<organism evidence="13 14">
    <name type="scientific">Neodothiora populina</name>
    <dbReference type="NCBI Taxonomy" id="2781224"/>
    <lineage>
        <taxon>Eukaryota</taxon>
        <taxon>Fungi</taxon>
        <taxon>Dikarya</taxon>
        <taxon>Ascomycota</taxon>
        <taxon>Pezizomycotina</taxon>
        <taxon>Dothideomycetes</taxon>
        <taxon>Dothideomycetidae</taxon>
        <taxon>Dothideales</taxon>
        <taxon>Dothioraceae</taxon>
        <taxon>Neodothiora</taxon>
    </lineage>
</organism>
<evidence type="ECO:0000313" key="13">
    <source>
        <dbReference type="EMBL" id="KAL1302517.1"/>
    </source>
</evidence>
<keyword evidence="7 11" id="KW-0256">Endoplasmic reticulum</keyword>
<comment type="subcellular location">
    <subcellularLocation>
        <location evidence="1 11">Endoplasmic reticulum membrane</location>
        <topology evidence="1 11">Multi-pass membrane protein</topology>
    </subcellularLocation>
</comment>
<feature type="transmembrane region" description="Helical" evidence="11">
    <location>
        <begin position="169"/>
        <end position="189"/>
    </location>
</feature>
<sequence>MWGGVYLCLVLLRLYIALSPSYLHPDEHLQGPEVITGRVFSFPTHLTWEFTSATPIRSVFPLWVFYGWPLTLLKWLAEGSGYQTIPSASVFYTLRVLMFLLSFVLEDWALHELLPSSKQRRSATLLVASSYVTWTYQTHTFSNAIETLLVLWCLVLIGRIVEDKQTSQFLASAILAFLVVLGVFNRITFPAFIVVPLMRLLPHFFSKPITLLVMTTTGVLTTLLAICVDTEWYTNGRIHFRHLSSKAVITPWNNFVYNLDPDNLAKHGLHPYYQHFLVNLPQLLGPAILLLVLRPRLGMRFYSAMCGIATLSCFKHQEARFLLPAIPLLLSTVRLPQRSTKLWIGVWLIFNVCLGILMGVYHQGGVVPAQLWIAEQPGIAQVYWWKTYSPPMYLLGQHGGDVVAKDLMGMRGELMVEELEKAVACEANSTTLLVAPLSATFLDPYTTGLSSEPERTGIHLEKVWQWKQHLNLDDMDFGDDGVLPTISRVVGRRGIGAWNVRNIC</sequence>
<dbReference type="PANTHER" id="PTHR22760:SF3">
    <property type="entry name" value="GPI MANNOSYLTRANSFERASE 4"/>
    <property type="match status" value="1"/>
</dbReference>
<feature type="transmembrane region" description="Helical" evidence="11">
    <location>
        <begin position="209"/>
        <end position="228"/>
    </location>
</feature>
<keyword evidence="14" id="KW-1185">Reference proteome</keyword>
<comment type="pathway">
    <text evidence="2">Glycolipid biosynthesis; glycosylphosphatidylinositol-anchor biosynthesis.</text>
</comment>
<name>A0ABR3P8M0_9PEZI</name>
<feature type="transmembrane region" description="Helical" evidence="11">
    <location>
        <begin position="89"/>
        <end position="105"/>
    </location>
</feature>
<evidence type="ECO:0000256" key="2">
    <source>
        <dbReference type="ARBA" id="ARBA00004687"/>
    </source>
</evidence>
<evidence type="ECO:0000256" key="7">
    <source>
        <dbReference type="ARBA" id="ARBA00022824"/>
    </source>
</evidence>
<reference evidence="13 14" key="1">
    <citation type="submission" date="2024-07" db="EMBL/GenBank/DDBJ databases">
        <title>Draft sequence of the Neodothiora populina.</title>
        <authorList>
            <person name="Drown D.D."/>
            <person name="Schuette U.S."/>
            <person name="Buechlein A.B."/>
            <person name="Rusch D.R."/>
            <person name="Winton L.W."/>
            <person name="Adams G.A."/>
        </authorList>
    </citation>
    <scope>NUCLEOTIDE SEQUENCE [LARGE SCALE GENOMIC DNA]</scope>
    <source>
        <strain evidence="13 14">CPC 39397</strain>
    </source>
</reference>
<dbReference type="PANTHER" id="PTHR22760">
    <property type="entry name" value="GLYCOSYLTRANSFERASE"/>
    <property type="match status" value="1"/>
</dbReference>
<keyword evidence="3" id="KW-0337">GPI-anchor biosynthesis</keyword>
<evidence type="ECO:0000256" key="4">
    <source>
        <dbReference type="ARBA" id="ARBA00022676"/>
    </source>
</evidence>
<evidence type="ECO:0000313" key="14">
    <source>
        <dbReference type="Proteomes" id="UP001562354"/>
    </source>
</evidence>
<feature type="transmembrane region" description="Helical" evidence="11">
    <location>
        <begin position="58"/>
        <end position="77"/>
    </location>
</feature>
<proteinExistence type="inferred from homology"/>
<keyword evidence="9 11" id="KW-0472">Membrane</keyword>
<keyword evidence="8 11" id="KW-1133">Transmembrane helix</keyword>
<keyword evidence="12" id="KW-0732">Signal</keyword>
<dbReference type="InterPro" id="IPR005599">
    <property type="entry name" value="GPI_mannosylTrfase"/>
</dbReference>
<evidence type="ECO:0000256" key="6">
    <source>
        <dbReference type="ARBA" id="ARBA00022692"/>
    </source>
</evidence>
<evidence type="ECO:0000256" key="8">
    <source>
        <dbReference type="ARBA" id="ARBA00022989"/>
    </source>
</evidence>
<dbReference type="Pfam" id="PF03901">
    <property type="entry name" value="Glyco_transf_22"/>
    <property type="match status" value="1"/>
</dbReference>
<dbReference type="EMBL" id="JBFMKM010000012">
    <property type="protein sequence ID" value="KAL1302517.1"/>
    <property type="molecule type" value="Genomic_DNA"/>
</dbReference>
<gene>
    <name evidence="13" type="ORF">AAFC00_002904</name>
</gene>
<evidence type="ECO:0000256" key="5">
    <source>
        <dbReference type="ARBA" id="ARBA00022679"/>
    </source>
</evidence>
<feature type="signal peptide" evidence="12">
    <location>
        <begin position="1"/>
        <end position="23"/>
    </location>
</feature>
<keyword evidence="5" id="KW-0808">Transferase</keyword>
<keyword evidence="4 11" id="KW-0328">Glycosyltransferase</keyword>
<accession>A0ABR3P8M0</accession>
<protein>
    <recommendedName>
        <fullName evidence="11">Mannosyltransferase</fullName>
        <ecNumber evidence="11">2.4.1.-</ecNumber>
    </recommendedName>
</protein>
<feature type="chain" id="PRO_5047522647" description="Mannosyltransferase" evidence="12">
    <location>
        <begin position="24"/>
        <end position="504"/>
    </location>
</feature>
<evidence type="ECO:0000256" key="3">
    <source>
        <dbReference type="ARBA" id="ARBA00022502"/>
    </source>
</evidence>
<evidence type="ECO:0000256" key="12">
    <source>
        <dbReference type="SAM" id="SignalP"/>
    </source>
</evidence>
<evidence type="ECO:0000256" key="9">
    <source>
        <dbReference type="ARBA" id="ARBA00023136"/>
    </source>
</evidence>
<comment type="similarity">
    <text evidence="10">Belongs to the glycosyltransferase 22 family. PIGZ subfamily.</text>
</comment>
<evidence type="ECO:0000256" key="1">
    <source>
        <dbReference type="ARBA" id="ARBA00004477"/>
    </source>
</evidence>
<evidence type="ECO:0000256" key="11">
    <source>
        <dbReference type="RuleBase" id="RU363075"/>
    </source>
</evidence>